<gene>
    <name evidence="1" type="ORF">TISLANDTSLP1_08890</name>
</gene>
<sequence>MLFKRKKLKMIWGIKGKGKTSYLIGTSHIFSHSFRDFLEYHISKTESVVIEGPLDKEEMEKVVKTGIQSSESSLHDILDEQTVELMITKFINISLEKVIPSIREFSEPYLRAYYNTSIKDILKNYRHWMAFFSLWYLFLNLMDWKYSMDLDAFKIAHKLKKKVYYLEKIDEQIEALESIPLIKTVNFIKKIDFWESYIKNYEKIYLKGDLNNLISHTQEFPTRCESIINKRDPVLYERMYPFLERGDSLILVGITHIAGIIDRAIKDGFHIIE</sequence>
<dbReference type="InterPro" id="IPR002816">
    <property type="entry name" value="TraB/PrgY/GumN_fam"/>
</dbReference>
<organism evidence="1 2">
    <name type="scientific">Thermodesulfovibrio yellowstonii</name>
    <dbReference type="NCBI Taxonomy" id="28262"/>
    <lineage>
        <taxon>Bacteria</taxon>
        <taxon>Pseudomonadati</taxon>
        <taxon>Nitrospirota</taxon>
        <taxon>Thermodesulfovibrionia</taxon>
        <taxon>Thermodesulfovibrionales</taxon>
        <taxon>Thermodesulfovibrionaceae</taxon>
        <taxon>Thermodesulfovibrio</taxon>
    </lineage>
</organism>
<proteinExistence type="predicted"/>
<dbReference type="AlphaFoldDB" id="A0A9W6GG33"/>
<name>A0A9W6GG33_9BACT</name>
<dbReference type="CDD" id="cd14789">
    <property type="entry name" value="Tiki"/>
    <property type="match status" value="1"/>
</dbReference>
<dbReference type="Pfam" id="PF01963">
    <property type="entry name" value="TraB_PrgY_gumN"/>
    <property type="match status" value="1"/>
</dbReference>
<accession>A0A9W6GG33</accession>
<evidence type="ECO:0000313" key="2">
    <source>
        <dbReference type="Proteomes" id="UP001144297"/>
    </source>
</evidence>
<keyword evidence="2" id="KW-1185">Reference proteome</keyword>
<evidence type="ECO:0000313" key="1">
    <source>
        <dbReference type="EMBL" id="GLI53196.1"/>
    </source>
</evidence>
<dbReference type="EMBL" id="BSDX01000001">
    <property type="protein sequence ID" value="GLI53196.1"/>
    <property type="molecule type" value="Genomic_DNA"/>
</dbReference>
<reference evidence="1" key="1">
    <citation type="submission" date="2022-12" db="EMBL/GenBank/DDBJ databases">
        <title>Reference genome sequencing for broad-spectrum identification of bacterial and archaeal isolates by mass spectrometry.</title>
        <authorList>
            <person name="Sekiguchi Y."/>
            <person name="Tourlousse D.M."/>
        </authorList>
    </citation>
    <scope>NUCLEOTIDE SEQUENCE</scope>
    <source>
        <strain evidence="1">TSL-P1</strain>
    </source>
</reference>
<comment type="caution">
    <text evidence="1">The sequence shown here is derived from an EMBL/GenBank/DDBJ whole genome shotgun (WGS) entry which is preliminary data.</text>
</comment>
<dbReference type="Proteomes" id="UP001144297">
    <property type="component" value="Unassembled WGS sequence"/>
</dbReference>
<protein>
    <submittedName>
        <fullName evidence="1">TraB/GumN family protein</fullName>
    </submittedName>
</protein>